<dbReference type="AlphaFoldDB" id="A0A0E0CM33"/>
<dbReference type="STRING" id="40149.A0A0E0CM33"/>
<dbReference type="SUPFAM" id="SSF57667">
    <property type="entry name" value="beta-beta-alpha zinc fingers"/>
    <property type="match status" value="1"/>
</dbReference>
<keyword evidence="1" id="KW-0863">Zinc-finger</keyword>
<name>A0A0E0CM33_9ORYZ</name>
<reference evidence="3" key="1">
    <citation type="submission" date="2015-04" db="UniProtKB">
        <authorList>
            <consortium name="EnsemblPlants"/>
        </authorList>
    </citation>
    <scope>IDENTIFICATION</scope>
</reference>
<evidence type="ECO:0000256" key="1">
    <source>
        <dbReference type="PROSITE-ProRule" id="PRU00042"/>
    </source>
</evidence>
<keyword evidence="4" id="KW-1185">Reference proteome</keyword>
<proteinExistence type="predicted"/>
<keyword evidence="1" id="KW-0862">Zinc</keyword>
<dbReference type="InterPro" id="IPR045320">
    <property type="entry name" value="JAGGED/SL1-like"/>
</dbReference>
<dbReference type="EnsemblPlants" id="OMERI02G20530.1">
    <property type="protein sequence ID" value="OMERI02G20530.1"/>
    <property type="gene ID" value="OMERI02G20530"/>
</dbReference>
<evidence type="ECO:0000313" key="4">
    <source>
        <dbReference type="Proteomes" id="UP000008021"/>
    </source>
</evidence>
<keyword evidence="1" id="KW-0479">Metal-binding</keyword>
<evidence type="ECO:0000313" key="3">
    <source>
        <dbReference type="EnsemblPlants" id="OMERI02G20530.1"/>
    </source>
</evidence>
<organism evidence="3">
    <name type="scientific">Oryza meridionalis</name>
    <dbReference type="NCBI Taxonomy" id="40149"/>
    <lineage>
        <taxon>Eukaryota</taxon>
        <taxon>Viridiplantae</taxon>
        <taxon>Streptophyta</taxon>
        <taxon>Embryophyta</taxon>
        <taxon>Tracheophyta</taxon>
        <taxon>Spermatophyta</taxon>
        <taxon>Magnoliopsida</taxon>
        <taxon>Liliopsida</taxon>
        <taxon>Poales</taxon>
        <taxon>Poaceae</taxon>
        <taxon>BOP clade</taxon>
        <taxon>Oryzoideae</taxon>
        <taxon>Oryzeae</taxon>
        <taxon>Oryzinae</taxon>
        <taxon>Oryza</taxon>
    </lineage>
</organism>
<dbReference type="InterPro" id="IPR036236">
    <property type="entry name" value="Znf_C2H2_sf"/>
</dbReference>
<dbReference type="GO" id="GO:0003700">
    <property type="term" value="F:DNA-binding transcription factor activity"/>
    <property type="evidence" value="ECO:0007669"/>
    <property type="project" value="InterPro"/>
</dbReference>
<dbReference type="Gramene" id="OMERI02G20530.1">
    <property type="protein sequence ID" value="OMERI02G20530.1"/>
    <property type="gene ID" value="OMERI02G20530"/>
</dbReference>
<accession>A0A0E0CM33</accession>
<dbReference type="Proteomes" id="UP000008021">
    <property type="component" value="Chromosome 2"/>
</dbReference>
<reference evidence="3" key="2">
    <citation type="submission" date="2018-05" db="EMBL/GenBank/DDBJ databases">
        <title>OmerRS3 (Oryza meridionalis Reference Sequence Version 3).</title>
        <authorList>
            <person name="Zhang J."/>
            <person name="Kudrna D."/>
            <person name="Lee S."/>
            <person name="Talag J."/>
            <person name="Welchert J."/>
            <person name="Wing R.A."/>
        </authorList>
    </citation>
    <scope>NUCLEOTIDE SEQUENCE [LARGE SCALE GENOMIC DNA]</scope>
    <source>
        <strain evidence="3">cv. OR44</strain>
    </source>
</reference>
<protein>
    <recommendedName>
        <fullName evidence="2">C2H2-type domain-containing protein</fullName>
    </recommendedName>
</protein>
<dbReference type="PANTHER" id="PTHR45730:SF133">
    <property type="entry name" value="OS07G0593000 PROTEIN"/>
    <property type="match status" value="1"/>
</dbReference>
<dbReference type="GO" id="GO:0008270">
    <property type="term" value="F:zinc ion binding"/>
    <property type="evidence" value="ECO:0007669"/>
    <property type="project" value="UniProtKB-KW"/>
</dbReference>
<feature type="domain" description="C2H2-type" evidence="2">
    <location>
        <begin position="59"/>
        <end position="86"/>
    </location>
</feature>
<dbReference type="HOGENOM" id="CLU_119247_2_2_1"/>
<dbReference type="PROSITE" id="PS50157">
    <property type="entry name" value="ZINC_FINGER_C2H2_2"/>
    <property type="match status" value="1"/>
</dbReference>
<dbReference type="InterPro" id="IPR013087">
    <property type="entry name" value="Znf_C2H2_type"/>
</dbReference>
<dbReference type="PROSITE" id="PS00028">
    <property type="entry name" value="ZINC_FINGER_C2H2_1"/>
    <property type="match status" value="1"/>
</dbReference>
<evidence type="ECO:0000259" key="2">
    <source>
        <dbReference type="PROSITE" id="PS50157"/>
    </source>
</evidence>
<sequence length="174" mass="19130">MPDESREKQPLASLLPPSDHFFMPFVGAPEFMGEQMDNEELNLSLSLQPSCPSRFLTEFSCCYCPKRFQSSQALGGHQNAHKLQRNLAKRNREAFLAISQRKGANAGIKDGISALSAESICKISSGKKHHKEAWQVMQGSCGSSSSGTVMHKSIEKDVEDEDLSNGTIDLSLKL</sequence>
<dbReference type="Gene3D" id="3.30.160.60">
    <property type="entry name" value="Classic Zinc Finger"/>
    <property type="match status" value="1"/>
</dbReference>
<dbReference type="PANTHER" id="PTHR45730">
    <property type="entry name" value="ZINC FINGER PROTEIN JAGGED"/>
    <property type="match status" value="1"/>
</dbReference>